<dbReference type="InterPro" id="IPR045913">
    <property type="entry name" value="TBC20/Gyp8-like"/>
</dbReference>
<evidence type="ECO:0000256" key="3">
    <source>
        <dbReference type="SAM" id="Phobius"/>
    </source>
</evidence>
<gene>
    <name evidence="5" type="ORF">DACRYDRAFT_107280</name>
</gene>
<proteinExistence type="predicted"/>
<sequence length="478" mass="52436">MATEIQAKVISAVNEGDISRLRELSLLPGGFGDARTVAWPYLLQARSSSSTLTPAPEAIASSSTTTVASTITSPIASSSSPPLSYDDEPHQDESQIKLDTDRSFVLYPSLHDTKKDLLKSRLNRLITRVLRKRRKLAYVQGYHDVLAVLQLTLCPGQEPSEEDEMMLERCAERISLFRFRDAMGRGLEPLLGLLRVLRRLLRLADPAYAALIEQTTPLPYYALSNLLTLFAHDVPTLPLIQHIWDFLLSREPVWVVYLCAALILERKEELLQRVREDGDEGVLYVLLSGLPPLVDSDSLPCSSESDDDNPPLTPSSSASLPPYTPGSSSSLTPRSPPLLLPHLLHRTEALYVTFPPSHPGLKLEDTLGPASVHRAPWPPELTEDEAEVVVTRPSDIVLSLDEDEEPALEELKGAPSSKGRRTREQEMRTLMAVLVVGAGVMIAIYTAEGGMRAVDWLGLARVAVGVVREGAGRLARGA</sequence>
<dbReference type="OrthoDB" id="10249988at2759"/>
<dbReference type="Proteomes" id="UP000030653">
    <property type="component" value="Unassembled WGS sequence"/>
</dbReference>
<organism evidence="5 6">
    <name type="scientific">Dacryopinax primogenitus (strain DJM 731)</name>
    <name type="common">Brown rot fungus</name>
    <dbReference type="NCBI Taxonomy" id="1858805"/>
    <lineage>
        <taxon>Eukaryota</taxon>
        <taxon>Fungi</taxon>
        <taxon>Dikarya</taxon>
        <taxon>Basidiomycota</taxon>
        <taxon>Agaricomycotina</taxon>
        <taxon>Dacrymycetes</taxon>
        <taxon>Dacrymycetales</taxon>
        <taxon>Dacrymycetaceae</taxon>
        <taxon>Dacryopinax</taxon>
    </lineage>
</organism>
<dbReference type="Pfam" id="PF00566">
    <property type="entry name" value="RabGAP-TBC"/>
    <property type="match status" value="1"/>
</dbReference>
<dbReference type="OMA" id="EPIQRMF"/>
<dbReference type="GO" id="GO:0006888">
    <property type="term" value="P:endoplasmic reticulum to Golgi vesicle-mediated transport"/>
    <property type="evidence" value="ECO:0007669"/>
    <property type="project" value="TreeGrafter"/>
</dbReference>
<dbReference type="SMART" id="SM00164">
    <property type="entry name" value="TBC"/>
    <property type="match status" value="1"/>
</dbReference>
<dbReference type="InterPro" id="IPR035969">
    <property type="entry name" value="Rab-GAP_TBC_sf"/>
</dbReference>
<keyword evidence="3" id="KW-1133">Transmembrane helix</keyword>
<keyword evidence="6" id="KW-1185">Reference proteome</keyword>
<dbReference type="PANTHER" id="PTHR20913">
    <property type="entry name" value="TBC1 DOMAIN FAMILY MEMBER 20/GTPASE"/>
    <property type="match status" value="1"/>
</dbReference>
<evidence type="ECO:0000313" key="5">
    <source>
        <dbReference type="EMBL" id="EJU02354.1"/>
    </source>
</evidence>
<keyword evidence="3" id="KW-0472">Membrane</keyword>
<evidence type="ECO:0000256" key="2">
    <source>
        <dbReference type="SAM" id="MobiDB-lite"/>
    </source>
</evidence>
<protein>
    <recommendedName>
        <fullName evidence="4">Rab-GAP TBC domain-containing protein</fullName>
    </recommendedName>
</protein>
<dbReference type="GO" id="GO:0005789">
    <property type="term" value="C:endoplasmic reticulum membrane"/>
    <property type="evidence" value="ECO:0007669"/>
    <property type="project" value="TreeGrafter"/>
</dbReference>
<evidence type="ECO:0000256" key="1">
    <source>
        <dbReference type="ARBA" id="ARBA00022468"/>
    </source>
</evidence>
<evidence type="ECO:0000259" key="4">
    <source>
        <dbReference type="PROSITE" id="PS50086"/>
    </source>
</evidence>
<dbReference type="GO" id="GO:0005096">
    <property type="term" value="F:GTPase activator activity"/>
    <property type="evidence" value="ECO:0007669"/>
    <property type="project" value="UniProtKB-KW"/>
</dbReference>
<dbReference type="PANTHER" id="PTHR20913:SF7">
    <property type="entry name" value="RE60063P"/>
    <property type="match status" value="1"/>
</dbReference>
<dbReference type="RefSeq" id="XP_040629248.1">
    <property type="nucleotide sequence ID" value="XM_040768440.1"/>
</dbReference>
<dbReference type="InterPro" id="IPR000195">
    <property type="entry name" value="Rab-GAP-TBC_dom"/>
</dbReference>
<dbReference type="STRING" id="1858805.M5G0T4"/>
<accession>M5G0T4</accession>
<dbReference type="HOGENOM" id="CLU_024796_1_0_1"/>
<keyword evidence="3" id="KW-0812">Transmembrane</keyword>
<dbReference type="SUPFAM" id="SSF47923">
    <property type="entry name" value="Ypt/Rab-GAP domain of gyp1p"/>
    <property type="match status" value="2"/>
</dbReference>
<name>M5G0T4_DACPD</name>
<feature type="compositionally biased region" description="Low complexity" evidence="2">
    <location>
        <begin position="314"/>
        <end position="333"/>
    </location>
</feature>
<feature type="compositionally biased region" description="Low complexity" evidence="2">
    <location>
        <begin position="71"/>
        <end position="82"/>
    </location>
</feature>
<reference evidence="5 6" key="1">
    <citation type="journal article" date="2012" name="Science">
        <title>The Paleozoic origin of enzymatic lignin decomposition reconstructed from 31 fungal genomes.</title>
        <authorList>
            <person name="Floudas D."/>
            <person name="Binder M."/>
            <person name="Riley R."/>
            <person name="Barry K."/>
            <person name="Blanchette R.A."/>
            <person name="Henrissat B."/>
            <person name="Martinez A.T."/>
            <person name="Otillar R."/>
            <person name="Spatafora J.W."/>
            <person name="Yadav J.S."/>
            <person name="Aerts A."/>
            <person name="Benoit I."/>
            <person name="Boyd A."/>
            <person name="Carlson A."/>
            <person name="Copeland A."/>
            <person name="Coutinho P.M."/>
            <person name="de Vries R.P."/>
            <person name="Ferreira P."/>
            <person name="Findley K."/>
            <person name="Foster B."/>
            <person name="Gaskell J."/>
            <person name="Glotzer D."/>
            <person name="Gorecki P."/>
            <person name="Heitman J."/>
            <person name="Hesse C."/>
            <person name="Hori C."/>
            <person name="Igarashi K."/>
            <person name="Jurgens J.A."/>
            <person name="Kallen N."/>
            <person name="Kersten P."/>
            <person name="Kohler A."/>
            <person name="Kuees U."/>
            <person name="Kumar T.K.A."/>
            <person name="Kuo A."/>
            <person name="LaButti K."/>
            <person name="Larrondo L.F."/>
            <person name="Lindquist E."/>
            <person name="Ling A."/>
            <person name="Lombard V."/>
            <person name="Lucas S."/>
            <person name="Lundell T."/>
            <person name="Martin R."/>
            <person name="McLaughlin D.J."/>
            <person name="Morgenstern I."/>
            <person name="Morin E."/>
            <person name="Murat C."/>
            <person name="Nagy L.G."/>
            <person name="Nolan M."/>
            <person name="Ohm R.A."/>
            <person name="Patyshakuliyeva A."/>
            <person name="Rokas A."/>
            <person name="Ruiz-Duenas F.J."/>
            <person name="Sabat G."/>
            <person name="Salamov A."/>
            <person name="Samejima M."/>
            <person name="Schmutz J."/>
            <person name="Slot J.C."/>
            <person name="St John F."/>
            <person name="Stenlid J."/>
            <person name="Sun H."/>
            <person name="Sun S."/>
            <person name="Syed K."/>
            <person name="Tsang A."/>
            <person name="Wiebenga A."/>
            <person name="Young D."/>
            <person name="Pisabarro A."/>
            <person name="Eastwood D.C."/>
            <person name="Martin F."/>
            <person name="Cullen D."/>
            <person name="Grigoriev I.V."/>
            <person name="Hibbett D.S."/>
        </authorList>
    </citation>
    <scope>NUCLEOTIDE SEQUENCE [LARGE SCALE GENOMIC DNA]</scope>
    <source>
        <strain evidence="5 6">DJM-731 SS1</strain>
    </source>
</reference>
<dbReference type="GeneID" id="63683502"/>
<feature type="transmembrane region" description="Helical" evidence="3">
    <location>
        <begin position="429"/>
        <end position="447"/>
    </location>
</feature>
<dbReference type="Gene3D" id="1.10.472.80">
    <property type="entry name" value="Ypt/Rab-GAP domain of gyp1p, domain 3"/>
    <property type="match status" value="1"/>
</dbReference>
<evidence type="ECO:0000313" key="6">
    <source>
        <dbReference type="Proteomes" id="UP000030653"/>
    </source>
</evidence>
<dbReference type="PROSITE" id="PS50086">
    <property type="entry name" value="TBC_RABGAP"/>
    <property type="match status" value="1"/>
</dbReference>
<keyword evidence="1" id="KW-0343">GTPase activation</keyword>
<feature type="region of interest" description="Disordered" evidence="2">
    <location>
        <begin position="71"/>
        <end position="94"/>
    </location>
</feature>
<feature type="region of interest" description="Disordered" evidence="2">
    <location>
        <begin position="297"/>
        <end position="334"/>
    </location>
</feature>
<dbReference type="EMBL" id="JH795862">
    <property type="protein sequence ID" value="EJU02354.1"/>
    <property type="molecule type" value="Genomic_DNA"/>
</dbReference>
<feature type="domain" description="Rab-GAP TBC" evidence="4">
    <location>
        <begin position="29"/>
        <end position="251"/>
    </location>
</feature>
<dbReference type="Gene3D" id="1.10.8.1310">
    <property type="match status" value="1"/>
</dbReference>
<dbReference type="AlphaFoldDB" id="M5G0T4"/>